<name>A0A5B7DCH9_PORTR</name>
<proteinExistence type="predicted"/>
<evidence type="ECO:0000313" key="1">
    <source>
        <dbReference type="EMBL" id="MPC19003.1"/>
    </source>
</evidence>
<dbReference type="EMBL" id="VSRR010000729">
    <property type="protein sequence ID" value="MPC19003.1"/>
    <property type="molecule type" value="Genomic_DNA"/>
</dbReference>
<evidence type="ECO:0000313" key="2">
    <source>
        <dbReference type="Proteomes" id="UP000324222"/>
    </source>
</evidence>
<sequence length="127" mass="14730">MIESFHLMARIPYARLRGEGRRGGKGVLRLGDACRYPRCGQDRGEALRRWWWWRRLGLVVGGSGGDTDYEIHLLLLPRALQKISPQTTTIRQPTLLNHERTTAVILQQLRRQDPNRVNEILTWSDES</sequence>
<dbReference type="Proteomes" id="UP000324222">
    <property type="component" value="Unassembled WGS sequence"/>
</dbReference>
<dbReference type="AlphaFoldDB" id="A0A5B7DCH9"/>
<protein>
    <submittedName>
        <fullName evidence="1">Uncharacterized protein</fullName>
    </submittedName>
</protein>
<gene>
    <name evidence="1" type="ORF">E2C01_011906</name>
</gene>
<organism evidence="1 2">
    <name type="scientific">Portunus trituberculatus</name>
    <name type="common">Swimming crab</name>
    <name type="synonym">Neptunus trituberculatus</name>
    <dbReference type="NCBI Taxonomy" id="210409"/>
    <lineage>
        <taxon>Eukaryota</taxon>
        <taxon>Metazoa</taxon>
        <taxon>Ecdysozoa</taxon>
        <taxon>Arthropoda</taxon>
        <taxon>Crustacea</taxon>
        <taxon>Multicrustacea</taxon>
        <taxon>Malacostraca</taxon>
        <taxon>Eumalacostraca</taxon>
        <taxon>Eucarida</taxon>
        <taxon>Decapoda</taxon>
        <taxon>Pleocyemata</taxon>
        <taxon>Brachyura</taxon>
        <taxon>Eubrachyura</taxon>
        <taxon>Portunoidea</taxon>
        <taxon>Portunidae</taxon>
        <taxon>Portuninae</taxon>
        <taxon>Portunus</taxon>
    </lineage>
</organism>
<reference evidence="1 2" key="1">
    <citation type="submission" date="2019-05" db="EMBL/GenBank/DDBJ databases">
        <title>Another draft genome of Portunus trituberculatus and its Hox gene families provides insights of decapod evolution.</title>
        <authorList>
            <person name="Jeong J.-H."/>
            <person name="Song I."/>
            <person name="Kim S."/>
            <person name="Choi T."/>
            <person name="Kim D."/>
            <person name="Ryu S."/>
            <person name="Kim W."/>
        </authorList>
    </citation>
    <scope>NUCLEOTIDE SEQUENCE [LARGE SCALE GENOMIC DNA]</scope>
    <source>
        <tissue evidence="1">Muscle</tissue>
    </source>
</reference>
<comment type="caution">
    <text evidence="1">The sequence shown here is derived from an EMBL/GenBank/DDBJ whole genome shotgun (WGS) entry which is preliminary data.</text>
</comment>
<accession>A0A5B7DCH9</accession>
<keyword evidence="2" id="KW-1185">Reference proteome</keyword>